<dbReference type="SUPFAM" id="SSF51419">
    <property type="entry name" value="PLP-binding barrel"/>
    <property type="match status" value="1"/>
</dbReference>
<sequence>MAGGGPAIPGRYWACGLKECNNRTVSTRLEAMLQGAAGTGPATGHPAGGPAVPDAGPDPCGAAATARAVVDLEAIAHNARVLAARAATPWMAVVKADAYGHGLGPVATTCLDAGATWLGVAQLAEALHLRSLLDRAGIARPAPGPEALPTPQAPRLLTWITPVLSARHAAAPGAALRLALEADLDLSVNSVAQLEAISAAARAQGATARIHFKVDTGMSRAGAVAEDLPELAEAVAQAQGEGVVAMVGLWSHLSRADEPESGSTEEHLTRFRAAEEVVRQAGLRPRIRHLAATGGLLWHPEARLDLVRAGIGLYGLSPEPALASSAQLGLRPAMRLEAALLQVKRIEAGQAVSYGGTWSAPTPRWVGLVPLGYSDGIPRAASSCGPVAVGALRTTIVGRVCMDQVVIDLGPATDDHGAPLPAPAQPGDLAVLWGDPAGDRDDVADRPGGQVGGGATSAVGSDRGDEGGSASGGPRRAPVPSADDWALACGTINYEIVTRLGPRVPRCYAL</sequence>
<evidence type="ECO:0000313" key="8">
    <source>
        <dbReference type="Proteomes" id="UP000824496"/>
    </source>
</evidence>
<evidence type="ECO:0000256" key="5">
    <source>
        <dbReference type="SAM" id="MobiDB-lite"/>
    </source>
</evidence>
<feature type="binding site" evidence="4">
    <location>
        <position position="220"/>
    </location>
    <ligand>
        <name>substrate</name>
    </ligand>
</feature>
<dbReference type="NCBIfam" id="TIGR00492">
    <property type="entry name" value="alr"/>
    <property type="match status" value="1"/>
</dbReference>
<keyword evidence="3 4" id="KW-0413">Isomerase</keyword>
<evidence type="ECO:0000256" key="4">
    <source>
        <dbReference type="HAMAP-Rule" id="MF_01201"/>
    </source>
</evidence>
<dbReference type="Pfam" id="PF00842">
    <property type="entry name" value="Ala_racemase_C"/>
    <property type="match status" value="1"/>
</dbReference>
<dbReference type="InterPro" id="IPR000821">
    <property type="entry name" value="Ala_racemase"/>
</dbReference>
<dbReference type="HAMAP" id="MF_01201">
    <property type="entry name" value="Ala_racemase"/>
    <property type="match status" value="1"/>
</dbReference>
<dbReference type="SMART" id="SM01005">
    <property type="entry name" value="Ala_racemase_C"/>
    <property type="match status" value="1"/>
</dbReference>
<proteinExistence type="inferred from homology"/>
<comment type="function">
    <text evidence="4">Catalyzes the interconversion of L-alanine and D-alanine. May also act on other amino acids.</text>
</comment>
<name>A0ABM7UNV2_9ACTO</name>
<dbReference type="InterPro" id="IPR001608">
    <property type="entry name" value="Ala_racemase_N"/>
</dbReference>
<comment type="catalytic activity">
    <reaction evidence="4">
        <text>L-alanine = D-alanine</text>
        <dbReference type="Rhea" id="RHEA:20249"/>
        <dbReference type="ChEBI" id="CHEBI:57416"/>
        <dbReference type="ChEBI" id="CHEBI:57972"/>
        <dbReference type="EC" id="5.1.1.1"/>
    </reaction>
</comment>
<dbReference type="SUPFAM" id="SSF50621">
    <property type="entry name" value="Alanine racemase C-terminal domain-like"/>
    <property type="match status" value="2"/>
</dbReference>
<dbReference type="PANTHER" id="PTHR30511">
    <property type="entry name" value="ALANINE RACEMASE"/>
    <property type="match status" value="1"/>
</dbReference>
<keyword evidence="2 4" id="KW-0663">Pyridoxal phosphate</keyword>
<feature type="active site" description="Proton acceptor; specific for L-alanine" evidence="4">
    <location>
        <position position="354"/>
    </location>
</feature>
<feature type="active site" description="Proton acceptor; specific for D-alanine" evidence="4">
    <location>
        <position position="95"/>
    </location>
</feature>
<dbReference type="InterPro" id="IPR011079">
    <property type="entry name" value="Ala_racemase_C"/>
</dbReference>
<dbReference type="InterPro" id="IPR020622">
    <property type="entry name" value="Ala_racemase_pyridoxalP-BS"/>
</dbReference>
<dbReference type="PRINTS" id="PR00992">
    <property type="entry name" value="ALARACEMASE"/>
</dbReference>
<evidence type="ECO:0000256" key="2">
    <source>
        <dbReference type="ARBA" id="ARBA00022898"/>
    </source>
</evidence>
<comment type="pathway">
    <text evidence="4">Amino-acid biosynthesis; D-alanine biosynthesis; D-alanine from L-alanine: step 1/1.</text>
</comment>
<dbReference type="Gene3D" id="3.20.20.10">
    <property type="entry name" value="Alanine racemase"/>
    <property type="match status" value="1"/>
</dbReference>
<dbReference type="InterPro" id="IPR029066">
    <property type="entry name" value="PLP-binding_barrel"/>
</dbReference>
<feature type="region of interest" description="Disordered" evidence="5">
    <location>
        <begin position="36"/>
        <end position="56"/>
    </location>
</feature>
<comment type="similarity">
    <text evidence="4">Belongs to the alanine racemase family.</text>
</comment>
<dbReference type="Gene3D" id="2.40.37.10">
    <property type="entry name" value="Lyase, Ornithine Decarboxylase, Chain A, domain 1"/>
    <property type="match status" value="1"/>
</dbReference>
<dbReference type="InterPro" id="IPR009006">
    <property type="entry name" value="Ala_racemase/Decarboxylase_C"/>
</dbReference>
<accession>A0ABM7UNV2</accession>
<dbReference type="EMBL" id="AP025017">
    <property type="protein sequence ID" value="BDA64874.1"/>
    <property type="molecule type" value="Genomic_DNA"/>
</dbReference>
<keyword evidence="8" id="KW-1185">Reference proteome</keyword>
<protein>
    <recommendedName>
        <fullName evidence="4">Alanine racemase</fullName>
        <ecNumber evidence="4">5.1.1.1</ecNumber>
    </recommendedName>
</protein>
<organism evidence="7 8">
    <name type="scientific">Actinomyces capricornis</name>
    <dbReference type="NCBI Taxonomy" id="2755559"/>
    <lineage>
        <taxon>Bacteria</taxon>
        <taxon>Bacillati</taxon>
        <taxon>Actinomycetota</taxon>
        <taxon>Actinomycetes</taxon>
        <taxon>Actinomycetales</taxon>
        <taxon>Actinomycetaceae</taxon>
        <taxon>Actinomyces</taxon>
    </lineage>
</organism>
<dbReference type="EC" id="5.1.1.1" evidence="4"/>
<evidence type="ECO:0000256" key="3">
    <source>
        <dbReference type="ARBA" id="ARBA00023235"/>
    </source>
</evidence>
<dbReference type="PANTHER" id="PTHR30511:SF0">
    <property type="entry name" value="ALANINE RACEMASE, CATABOLIC-RELATED"/>
    <property type="match status" value="1"/>
</dbReference>
<reference evidence="7 8" key="1">
    <citation type="submission" date="2021-08" db="EMBL/GenBank/DDBJ databases">
        <title>Whole genome sequence of novel Actinomyces species strain MAS-1.</title>
        <authorList>
            <person name="Saito M."/>
            <person name="Kuwahara N."/>
            <person name="Takizawa T."/>
            <person name="Gotouda H."/>
            <person name="Ochiai T."/>
        </authorList>
    </citation>
    <scope>NUCLEOTIDE SEQUENCE [LARGE SCALE GENOMIC DNA]</scope>
    <source>
        <strain evidence="7 8">MAS-1</strain>
    </source>
</reference>
<evidence type="ECO:0000256" key="1">
    <source>
        <dbReference type="ARBA" id="ARBA00001933"/>
    </source>
</evidence>
<dbReference type="Proteomes" id="UP000824496">
    <property type="component" value="Chromosome"/>
</dbReference>
<dbReference type="PROSITE" id="PS00395">
    <property type="entry name" value="ALANINE_RACEMASE"/>
    <property type="match status" value="1"/>
</dbReference>
<feature type="region of interest" description="Disordered" evidence="5">
    <location>
        <begin position="433"/>
        <end position="481"/>
    </location>
</feature>
<gene>
    <name evidence="7" type="primary">alr</name>
    <name evidence="7" type="ORF">MANAM107_17080</name>
</gene>
<feature type="binding site" evidence="4">
    <location>
        <position position="402"/>
    </location>
    <ligand>
        <name>substrate</name>
    </ligand>
</feature>
<comment type="cofactor">
    <cofactor evidence="1 4">
        <name>pyridoxal 5'-phosphate</name>
        <dbReference type="ChEBI" id="CHEBI:597326"/>
    </cofactor>
</comment>
<evidence type="ECO:0000313" key="7">
    <source>
        <dbReference type="EMBL" id="BDA64874.1"/>
    </source>
</evidence>
<dbReference type="Pfam" id="PF01168">
    <property type="entry name" value="Ala_racemase_N"/>
    <property type="match status" value="1"/>
</dbReference>
<evidence type="ECO:0000259" key="6">
    <source>
        <dbReference type="SMART" id="SM01005"/>
    </source>
</evidence>
<dbReference type="CDD" id="cd00430">
    <property type="entry name" value="PLPDE_III_AR"/>
    <property type="match status" value="1"/>
</dbReference>
<feature type="domain" description="Alanine racemase C-terminal" evidence="6">
    <location>
        <begin position="333"/>
        <end position="509"/>
    </location>
</feature>
<feature type="modified residue" description="N6-(pyridoxal phosphate)lysine" evidence="4">
    <location>
        <position position="95"/>
    </location>
</feature>